<gene>
    <name evidence="2" type="ORF">EJ04DRAFT_582043</name>
</gene>
<proteinExistence type="predicted"/>
<dbReference type="AlphaFoldDB" id="A0A9P4UWQ9"/>
<dbReference type="EMBL" id="ML996333">
    <property type="protein sequence ID" value="KAF2727425.1"/>
    <property type="molecule type" value="Genomic_DNA"/>
</dbReference>
<reference evidence="2" key="1">
    <citation type="journal article" date="2020" name="Stud. Mycol.">
        <title>101 Dothideomycetes genomes: a test case for predicting lifestyles and emergence of pathogens.</title>
        <authorList>
            <person name="Haridas S."/>
            <person name="Albert R."/>
            <person name="Binder M."/>
            <person name="Bloem J."/>
            <person name="Labutti K."/>
            <person name="Salamov A."/>
            <person name="Andreopoulos B."/>
            <person name="Baker S."/>
            <person name="Barry K."/>
            <person name="Bills G."/>
            <person name="Bluhm B."/>
            <person name="Cannon C."/>
            <person name="Castanera R."/>
            <person name="Culley D."/>
            <person name="Daum C."/>
            <person name="Ezra D."/>
            <person name="Gonzalez J."/>
            <person name="Henrissat B."/>
            <person name="Kuo A."/>
            <person name="Liang C."/>
            <person name="Lipzen A."/>
            <person name="Lutzoni F."/>
            <person name="Magnuson J."/>
            <person name="Mondo S."/>
            <person name="Nolan M."/>
            <person name="Ohm R."/>
            <person name="Pangilinan J."/>
            <person name="Park H.-J."/>
            <person name="Ramirez L."/>
            <person name="Alfaro M."/>
            <person name="Sun H."/>
            <person name="Tritt A."/>
            <person name="Yoshinaga Y."/>
            <person name="Zwiers L.-H."/>
            <person name="Turgeon B."/>
            <person name="Goodwin S."/>
            <person name="Spatafora J."/>
            <person name="Crous P."/>
            <person name="Grigoriev I."/>
        </authorList>
    </citation>
    <scope>NUCLEOTIDE SEQUENCE</scope>
    <source>
        <strain evidence="2">CBS 125425</strain>
    </source>
</reference>
<keyword evidence="3" id="KW-1185">Reference proteome</keyword>
<evidence type="ECO:0000313" key="2">
    <source>
        <dbReference type="EMBL" id="KAF2727425.1"/>
    </source>
</evidence>
<comment type="caution">
    <text evidence="2">The sequence shown here is derived from an EMBL/GenBank/DDBJ whole genome shotgun (WGS) entry which is preliminary data.</text>
</comment>
<accession>A0A9P4UWQ9</accession>
<name>A0A9P4UWQ9_9PLEO</name>
<sequence length="345" mass="39368">MNFCLQELYPSHNKSNTISSAYSSYYPTGYEPGTFTTHTHPWHKIQTVELVEPYKYDSHGQKEGKLAELRGTQLWTYVPDPNRHSLLTLPTEIRLVIYKYTSPLIGTFSKFQGLFLSCKIIYSEARVEVLKQFISHLETLESTFNARHPEQPISIELPDRLSGRRSLCVRSTLHDTSDLRGLGDNSTLPIAEIVALHFKHIEIRPKLEERTNTEVQARAIGNLLNLIDTCLNRPAPSSHTIPSKPDHLPQPHVTRAVTLFCKDAISSQVLVDAFDKLPRHLGLGEWSMTYSLAQSPLFIPWVGPHGWAKWTLVTTTPEIKKRKRDAEAEEEEEELERGKKLQRPV</sequence>
<feature type="region of interest" description="Disordered" evidence="1">
    <location>
        <begin position="320"/>
        <end position="345"/>
    </location>
</feature>
<dbReference type="OrthoDB" id="3801366at2759"/>
<protein>
    <submittedName>
        <fullName evidence="2">Uncharacterized protein</fullName>
    </submittedName>
</protein>
<organism evidence="2 3">
    <name type="scientific">Polyplosphaeria fusca</name>
    <dbReference type="NCBI Taxonomy" id="682080"/>
    <lineage>
        <taxon>Eukaryota</taxon>
        <taxon>Fungi</taxon>
        <taxon>Dikarya</taxon>
        <taxon>Ascomycota</taxon>
        <taxon>Pezizomycotina</taxon>
        <taxon>Dothideomycetes</taxon>
        <taxon>Pleosporomycetidae</taxon>
        <taxon>Pleosporales</taxon>
        <taxon>Tetraplosphaeriaceae</taxon>
        <taxon>Polyplosphaeria</taxon>
    </lineage>
</organism>
<evidence type="ECO:0000256" key="1">
    <source>
        <dbReference type="SAM" id="MobiDB-lite"/>
    </source>
</evidence>
<dbReference type="Proteomes" id="UP000799444">
    <property type="component" value="Unassembled WGS sequence"/>
</dbReference>
<evidence type="ECO:0000313" key="3">
    <source>
        <dbReference type="Proteomes" id="UP000799444"/>
    </source>
</evidence>